<comment type="caution">
    <text evidence="9">The sequence shown here is derived from an EMBL/GenBank/DDBJ whole genome shotgun (WGS) entry which is preliminary data.</text>
</comment>
<evidence type="ECO:0000313" key="10">
    <source>
        <dbReference type="Proteomes" id="UP001224775"/>
    </source>
</evidence>
<dbReference type="GO" id="GO:0098703">
    <property type="term" value="P:calcium ion import across plasma membrane"/>
    <property type="evidence" value="ECO:0007669"/>
    <property type="project" value="TreeGrafter"/>
</dbReference>
<feature type="compositionally biased region" description="Low complexity" evidence="6">
    <location>
        <begin position="34"/>
        <end position="45"/>
    </location>
</feature>
<dbReference type="EMBL" id="JATAAI010000012">
    <property type="protein sequence ID" value="KAK1741925.1"/>
    <property type="molecule type" value="Genomic_DNA"/>
</dbReference>
<feature type="transmembrane region" description="Helical" evidence="7">
    <location>
        <begin position="1040"/>
        <end position="1064"/>
    </location>
</feature>
<dbReference type="PANTHER" id="PTHR10582">
    <property type="entry name" value="TRANSIENT RECEPTOR POTENTIAL ION CHANNEL PROTEIN"/>
    <property type="match status" value="1"/>
</dbReference>
<evidence type="ECO:0000313" key="9">
    <source>
        <dbReference type="EMBL" id="KAK1741925.1"/>
    </source>
</evidence>
<dbReference type="Proteomes" id="UP001224775">
    <property type="component" value="Unassembled WGS sequence"/>
</dbReference>
<feature type="region of interest" description="Disordered" evidence="6">
    <location>
        <begin position="18"/>
        <end position="122"/>
    </location>
</feature>
<evidence type="ECO:0000259" key="8">
    <source>
        <dbReference type="Pfam" id="PF00520"/>
    </source>
</evidence>
<feature type="domain" description="Ion transport" evidence="8">
    <location>
        <begin position="702"/>
        <end position="957"/>
    </location>
</feature>
<feature type="region of interest" description="Disordered" evidence="6">
    <location>
        <begin position="147"/>
        <end position="291"/>
    </location>
</feature>
<organism evidence="9 10">
    <name type="scientific">Skeletonema marinoi</name>
    <dbReference type="NCBI Taxonomy" id="267567"/>
    <lineage>
        <taxon>Eukaryota</taxon>
        <taxon>Sar</taxon>
        <taxon>Stramenopiles</taxon>
        <taxon>Ochrophyta</taxon>
        <taxon>Bacillariophyta</taxon>
        <taxon>Coscinodiscophyceae</taxon>
        <taxon>Thalassiosirophycidae</taxon>
        <taxon>Thalassiosirales</taxon>
        <taxon>Skeletonemataceae</taxon>
        <taxon>Skeletonema</taxon>
        <taxon>Skeletonema marinoi-dohrnii complex</taxon>
    </lineage>
</organism>
<name>A0AAD8YAB1_9STRA</name>
<reference evidence="9" key="1">
    <citation type="submission" date="2023-06" db="EMBL/GenBank/DDBJ databases">
        <title>Survivors Of The Sea: Transcriptome response of Skeletonema marinoi to long-term dormancy.</title>
        <authorList>
            <person name="Pinder M.I.M."/>
            <person name="Kourtchenko O."/>
            <person name="Robertson E.K."/>
            <person name="Larsson T."/>
            <person name="Maumus F."/>
            <person name="Osuna-Cruz C.M."/>
            <person name="Vancaester E."/>
            <person name="Stenow R."/>
            <person name="Vandepoele K."/>
            <person name="Ploug H."/>
            <person name="Bruchert V."/>
            <person name="Godhe A."/>
            <person name="Topel M."/>
        </authorList>
    </citation>
    <scope>NUCLEOTIDE SEQUENCE</scope>
    <source>
        <strain evidence="9">R05AC</strain>
    </source>
</reference>
<feature type="transmembrane region" description="Helical" evidence="7">
    <location>
        <begin position="1004"/>
        <end position="1028"/>
    </location>
</feature>
<evidence type="ECO:0000256" key="4">
    <source>
        <dbReference type="ARBA" id="ARBA00022989"/>
    </source>
</evidence>
<keyword evidence="5 7" id="KW-0472">Membrane</keyword>
<feature type="compositionally biased region" description="Polar residues" evidence="6">
    <location>
        <begin position="21"/>
        <end position="30"/>
    </location>
</feature>
<dbReference type="GO" id="GO:0005886">
    <property type="term" value="C:plasma membrane"/>
    <property type="evidence" value="ECO:0007669"/>
    <property type="project" value="TreeGrafter"/>
</dbReference>
<feature type="transmembrane region" description="Helical" evidence="7">
    <location>
        <begin position="852"/>
        <end position="872"/>
    </location>
</feature>
<evidence type="ECO:0000256" key="6">
    <source>
        <dbReference type="SAM" id="MobiDB-lite"/>
    </source>
</evidence>
<feature type="compositionally biased region" description="Polar residues" evidence="6">
    <location>
        <begin position="204"/>
        <end position="229"/>
    </location>
</feature>
<evidence type="ECO:0000256" key="1">
    <source>
        <dbReference type="ARBA" id="ARBA00004141"/>
    </source>
</evidence>
<protein>
    <recommendedName>
        <fullName evidence="8">Ion transport domain-containing protein</fullName>
    </recommendedName>
</protein>
<feature type="transmembrane region" description="Helical" evidence="7">
    <location>
        <begin position="781"/>
        <end position="804"/>
    </location>
</feature>
<evidence type="ECO:0000256" key="5">
    <source>
        <dbReference type="ARBA" id="ARBA00023136"/>
    </source>
</evidence>
<feature type="region of interest" description="Disordered" evidence="6">
    <location>
        <begin position="473"/>
        <end position="495"/>
    </location>
</feature>
<keyword evidence="2 7" id="KW-0812">Transmembrane</keyword>
<accession>A0AAD8YAB1</accession>
<dbReference type="Pfam" id="PF00520">
    <property type="entry name" value="Ion_trans"/>
    <property type="match status" value="1"/>
</dbReference>
<feature type="compositionally biased region" description="Basic and acidic residues" evidence="6">
    <location>
        <begin position="94"/>
        <end position="108"/>
    </location>
</feature>
<keyword evidence="10" id="KW-1185">Reference proteome</keyword>
<feature type="transmembrane region" description="Helical" evidence="7">
    <location>
        <begin position="922"/>
        <end position="950"/>
    </location>
</feature>
<evidence type="ECO:0000256" key="7">
    <source>
        <dbReference type="SAM" id="Phobius"/>
    </source>
</evidence>
<gene>
    <name evidence="9" type="ORF">QTG54_007498</name>
</gene>
<proteinExistence type="predicted"/>
<comment type="subcellular location">
    <subcellularLocation>
        <location evidence="1">Membrane</location>
        <topology evidence="1">Multi-pass membrane protein</topology>
    </subcellularLocation>
</comment>
<dbReference type="GO" id="GO:0005216">
    <property type="term" value="F:monoatomic ion channel activity"/>
    <property type="evidence" value="ECO:0007669"/>
    <property type="project" value="InterPro"/>
</dbReference>
<dbReference type="AlphaFoldDB" id="A0AAD8YAB1"/>
<keyword evidence="3" id="KW-0677">Repeat</keyword>
<evidence type="ECO:0000256" key="3">
    <source>
        <dbReference type="ARBA" id="ARBA00022737"/>
    </source>
</evidence>
<dbReference type="InterPro" id="IPR005821">
    <property type="entry name" value="Ion_trans_dom"/>
</dbReference>
<keyword evidence="4 7" id="KW-1133">Transmembrane helix</keyword>
<feature type="compositionally biased region" description="Polar residues" evidence="6">
    <location>
        <begin position="53"/>
        <end position="87"/>
    </location>
</feature>
<feature type="compositionally biased region" description="Basic and acidic residues" evidence="6">
    <location>
        <begin position="188"/>
        <end position="202"/>
    </location>
</feature>
<feature type="transmembrane region" description="Helical" evidence="7">
    <location>
        <begin position="751"/>
        <end position="769"/>
    </location>
</feature>
<evidence type="ECO:0000256" key="2">
    <source>
        <dbReference type="ARBA" id="ARBA00022692"/>
    </source>
</evidence>
<dbReference type="InterPro" id="IPR024862">
    <property type="entry name" value="TRPV"/>
</dbReference>
<sequence>MAAETAALPFSITINMGDVSFSLTPSTESSAGFRRSPSPRKASPSQRRRPRSANDSGTDPTSPSILSIRQGPVSTQTPRSIHKSSFVSPGHVRGIKERFESQQQESRRRSSIFSSQVAADNGSSTTGYFVDLHSFTGTLQIIPTKQNVAAPKPQVPYSPLKRAAGSQNDDSITKRRVKKRSLTPVKQSRKEREVGKMEDGSAKKSVQFSLPTNSEMNSVGKNTDNNDNTPIRKENKDPTTSPKQSQTKSIPPPPPPLSTQKQNQHSSPVPEMTSKAKSILTPPPPLSALASPPLHATARIARETSSALARSSKFALKQIASVGLGAYDMIHGDAPPNYSAHINELSQVSSFDSVDDATYDAIDGTDYHYACASDNLEQIRRLLDDVEGDGLFYLWKTDCNGKLPLHVLTENVQLIEDDPMGCEEVAISMIELMGPSNLVYALCPNSIWAPFINTIGRWTERLHGGTSLKISNATQTISENDQSTSRETSASNTQSRTRSSYFALFGSTMSTRSQTRMTDSEKLMYLPTNVKITHHVLWSIRMLSRLIDEYPEQTREFIMTNLATVPLFLKSVLLISNFDEMQIILETSLVSHAVLDKRSINVWLIAMLTSNRESRYRAVTFIKLLSRLTLVDLVDSSTSSERFSDAEIERFVRNREETFNSIRNLPGLFPAVLALGKGLETLSTSRVLRYVTASTIRKSISFFVLLLDFFYAIFLLMGYRLHVEFALSYDSVDGPVNYRDYKFLSIPMNFISGYFLLKEGITVLSLYLTSETLARRYCTSWGNILDVASAFMVLSFGGTLLYNAQLLENQGFVASITMMLLWLRIINQYKIMNSSFALFVYSVKEVIRKVKWFLLFLMLIVFMFSDAVRAVVAARGDCLKDSLIDDPYIQEFCSDGFVATTVRMYSVLVGDVSLEYFQSSGAMVTVFVFFSFFSIIILFNILIAIIINAYESTKERTREIFGRARVEYAAHLIARKQFMSPSETSDFHNDTFVPRSLRKCVRAAYFAISACALFAVEYGFAGAVYYLMLENDKDMIRSLMIVYVSVGGVFNAYIISVAVTTLFFQCEQSNPSAGGKVVKRLMRGLEKAVTLFHQLLGFNEDMALDLSDDVDEVKCLGSE</sequence>
<dbReference type="PANTHER" id="PTHR10582:SF2">
    <property type="entry name" value="INACTIVE"/>
    <property type="match status" value="1"/>
</dbReference>
<feature type="transmembrane region" description="Helical" evidence="7">
    <location>
        <begin position="700"/>
        <end position="719"/>
    </location>
</feature>